<reference evidence="1" key="1">
    <citation type="submission" date="2020-07" db="EMBL/GenBank/DDBJ databases">
        <title>Huge and variable diversity of episymbiotic CPR bacteria and DPANN archaea in groundwater ecosystems.</title>
        <authorList>
            <person name="He C.Y."/>
            <person name="Keren R."/>
            <person name="Whittaker M."/>
            <person name="Farag I.F."/>
            <person name="Doudna J."/>
            <person name="Cate J.H.D."/>
            <person name="Banfield J.F."/>
        </authorList>
    </citation>
    <scope>NUCLEOTIDE SEQUENCE</scope>
    <source>
        <strain evidence="1">NC_groundwater_1664_Pr3_B-0.1um_52_9</strain>
    </source>
</reference>
<organism evidence="1 2">
    <name type="scientific">Desulfomonile tiedjei</name>
    <dbReference type="NCBI Taxonomy" id="2358"/>
    <lineage>
        <taxon>Bacteria</taxon>
        <taxon>Pseudomonadati</taxon>
        <taxon>Thermodesulfobacteriota</taxon>
        <taxon>Desulfomonilia</taxon>
        <taxon>Desulfomonilales</taxon>
        <taxon>Desulfomonilaceae</taxon>
        <taxon>Desulfomonile</taxon>
    </lineage>
</organism>
<dbReference type="Proteomes" id="UP000807825">
    <property type="component" value="Unassembled WGS sequence"/>
</dbReference>
<dbReference type="EMBL" id="JACRDE010000473">
    <property type="protein sequence ID" value="MBI5251418.1"/>
    <property type="molecule type" value="Genomic_DNA"/>
</dbReference>
<name>A0A9D6V646_9BACT</name>
<dbReference type="AlphaFoldDB" id="A0A9D6V646"/>
<accession>A0A9D6V646</accession>
<protein>
    <submittedName>
        <fullName evidence="1">dCTP deaminase</fullName>
    </submittedName>
</protein>
<comment type="caution">
    <text evidence="1">The sequence shown here is derived from an EMBL/GenBank/DDBJ whole genome shotgun (WGS) entry which is preliminary data.</text>
</comment>
<evidence type="ECO:0000313" key="1">
    <source>
        <dbReference type="EMBL" id="MBI5251418.1"/>
    </source>
</evidence>
<proteinExistence type="predicted"/>
<gene>
    <name evidence="1" type="ORF">HY912_18170</name>
</gene>
<sequence length="153" mass="16585">MTSILSGEKIASLTKRLISAKKQINSCSIDLTVRCISLVGLGGHLDFGGSEYKEASSSPLTPEKRTPDEPYGWWNLGSGNYLVQFNEILTPPEGSLIMIFPHERIVAAGISHPPIAVDKLDENLCVNLVVGQEGISIKENARVSKAVLLLQEI</sequence>
<evidence type="ECO:0000313" key="2">
    <source>
        <dbReference type="Proteomes" id="UP000807825"/>
    </source>
</evidence>